<keyword evidence="6" id="KW-1015">Disulfide bond</keyword>
<evidence type="ECO:0000259" key="8">
    <source>
        <dbReference type="SMART" id="SM00560"/>
    </source>
</evidence>
<dbReference type="Pfam" id="PF13385">
    <property type="entry name" value="Laminin_G_3"/>
    <property type="match status" value="1"/>
</dbReference>
<dbReference type="Pfam" id="PF20009">
    <property type="entry name" value="GEVED"/>
    <property type="match status" value="1"/>
</dbReference>
<sequence>MKKTTFSTHLYVILILFLFSSFRTFSQCASNGNNTSDEYIGRVQLNTIDNSTGAGISGTGYSDYTGISTNLNTSTSYSITVTPTWTGTIYAEGYAVWIDYNQNNDFTDPGELVWSRSATTTSPVSGTFTVPAMATAGNTTMRVSMKYNGIPTSCESFTYGEVEDYTVNIVVPSSPEINIRGNGTDISDNDTSPSTVDDTDFGSQDITVGTNPNTFTIQNTGTGTLNLTGGPLVNISGAHAGDFTVTTNPSSSIAPSGSTTFTITFNPSATGLRTATVSIANNDSNENPYNFNIQGTGTTTLQEINIQGNGVDIANGDASPSTIDDTDFGSILTVSGNNSNTFTIQNLGTITNLNLTGASPYVNISGAHASDFTVTAIPSGAIAGSSSTTFEITFDPSALGLRTATVSISNNDSDENPYTFDIQGTGISGPPTHTIYYENFDNNNGGWSMTNTGSGSTWAYGTEGTEVGEGNYWYTNSYNNYANNSATYATSPIIDLTGFYNLEFKIDIRYNTDANDGAYIQYSTDGSTWTTLGAMGSGNEWYNSASVNALGSVNGWSGNNGGTHTAGWNNSVEASIDLPTALDNQSTVQFRVYFASQTSNGDGFKFDNVFIQGDPYTPFADPSFAPGGVTNNLKLWLKADSEIGAVANGTDIATWNDQAQDNDAVSVTTNSPVFYNSAANNINFNPYVDFVKANQDVMKGKGGYYAREYFIVLQTDGVIDRLVSNTQAPISGRYSWETMHSDGTGLYFGAGSQRFTNYNSMVNHMVSTVAGSLSGGIDPNGGYGRTYSSATDSYDNEVIVFNIKNNATNTSTEIYKNGIRIDNATGETSSSFETLPFNEFLNSYFCLGSGRISINGHTFDTYFDGKIAEVLSYSQANSSVDQHKILSALCLKYGITLHDTGSSTVVNLNDKDYIDSQSTVIWDTSVNSGYNYDVAGIGRDDASELTQKQSSSINDEVDGLGPIEGILTIGLSDIYNTNNDNITSNPTNFNDREFLMWGNNGADLNLAAATVNVDMSSGISGLSTPVSFIAMQRVWKVVETGGDIPSCKVRIPQNAIRNIAPPGNYYMFISDTGIFDPTADYRVMTPDGSGNLEADYNFNGTKYITFGYAPQVIRERSVYFDGVVDYMDMENNLDLNPTEFTLSAWIKRDTGTTNASIMSKRNAANTEGYDLRINGSGRLAFTVNGAASTITSSVAIPENKWHHVAVIYNAGNATLYIDGVQDTSVALPAPVATSQKFLIAAADGWDPNTTDYFAGNIDEVRVWDVALSPAQLRYMMNQELIEIVDVSGTPTPFLIKGDVIPVGITKNEINSMPWTDLAAYYPMSVYTYTNTDDMSGNNIQGALRNLNTVDFQTAPLPYQTQAAGSWDATGTWLNNAVQDLPNSLSIVDGTTPIDWNIVEINHNTYLGATPTLVRSRDCAVQGLILDSGDLQVNGDTAANEGIGLTVTHYLKLDGTIDLEGESQLVQTDRSDFDATSTGTLERDQQGVASSYIYNYWSSPVSPTSNADYTVSSVFNNVGFLTSGYNGTASPVQNADYWIWSYANLPNNDYAQWQHTRSTTAIPVGQGFTMKGPGVATPEQNYEFLGQPNNGDFSLPITVDNDFLIGNPYPSALDANAFILDNLSTTDGGTNTQNIITGALYFWDHFSDSTHTLGEYQGGYAVYTLLGGTLAISSDARINATYVSGTKRPERYIPVGQGFFVSAVNDPTITGLSQPIVGGNILIKNSQRVFQKEIVTGSNSGSIFVKGKKNNKSVTNNGIVDTRQKIRLVFDSPNGYHRELLTGVDANASNEFDLGYDALLIDSAKEDMYWNFNNVPLVIQAVNNFNKEQVLPLGIKVSKAGLATIRVDEFINIESDTNIYIHDKELNLYHDLKQNEYTISLQPGEYKDRFEITFSSNVTLNTSHLEFENLQILYSNENENLVIQNPTGKSITEIEVFNLIGQSIRNFPQATNANTIKHNIEGIATGIYIVKVNLEHENSISQKIIIE</sequence>
<dbReference type="eggNOG" id="COG1404">
    <property type="taxonomic scope" value="Bacteria"/>
</dbReference>
<dbReference type="InterPro" id="IPR053879">
    <property type="entry name" value="HYDIN_VesB_CFA65-like_Ig"/>
</dbReference>
<evidence type="ECO:0000256" key="4">
    <source>
        <dbReference type="ARBA" id="ARBA00022729"/>
    </source>
</evidence>
<comment type="subcellular location">
    <subcellularLocation>
        <location evidence="1">Cell projection</location>
        <location evidence="1">Cilium</location>
    </subcellularLocation>
    <subcellularLocation>
        <location evidence="2">Cytoplasm</location>
    </subcellularLocation>
</comment>
<dbReference type="InterPro" id="IPR017868">
    <property type="entry name" value="Filamin/ABP280_repeat-like"/>
</dbReference>
<keyword evidence="3" id="KW-0963">Cytoplasm</keyword>
<dbReference type="InterPro" id="IPR026444">
    <property type="entry name" value="Secre_tail"/>
</dbReference>
<evidence type="ECO:0000313" key="9">
    <source>
        <dbReference type="EMBL" id="GAL68497.1"/>
    </source>
</evidence>
<dbReference type="GO" id="GO:0004553">
    <property type="term" value="F:hydrolase activity, hydrolyzing O-glycosyl compounds"/>
    <property type="evidence" value="ECO:0007669"/>
    <property type="project" value="UniProtKB-ARBA"/>
</dbReference>
<comment type="caution">
    <text evidence="9">The sequence shown here is derived from an EMBL/GenBank/DDBJ whole genome shotgun (WGS) entry which is preliminary data.</text>
</comment>
<dbReference type="Gene3D" id="2.60.120.260">
    <property type="entry name" value="Galactose-binding domain-like"/>
    <property type="match status" value="1"/>
</dbReference>
<gene>
    <name evidence="9" type="ORF">JCM19301_140</name>
    <name evidence="10" type="ORF">JCM19538_594</name>
</gene>
<protein>
    <submittedName>
        <fullName evidence="9">Internalin putative</fullName>
    </submittedName>
</protein>
<dbReference type="EMBL" id="BBNR01000020">
    <property type="protein sequence ID" value="GAL68497.1"/>
    <property type="molecule type" value="Genomic_DNA"/>
</dbReference>
<dbReference type="EMBL" id="BBNY01000015">
    <property type="protein sequence ID" value="GAL89612.1"/>
    <property type="molecule type" value="Genomic_DNA"/>
</dbReference>
<organism evidence="9 11">
    <name type="scientific">Jejuia pallidilutea</name>
    <dbReference type="NCBI Taxonomy" id="504487"/>
    <lineage>
        <taxon>Bacteria</taxon>
        <taxon>Pseudomonadati</taxon>
        <taxon>Bacteroidota</taxon>
        <taxon>Flavobacteriia</taxon>
        <taxon>Flavobacteriales</taxon>
        <taxon>Flavobacteriaceae</taxon>
        <taxon>Jejuia</taxon>
    </lineage>
</organism>
<evidence type="ECO:0000256" key="7">
    <source>
        <dbReference type="ARBA" id="ARBA00023273"/>
    </source>
</evidence>
<evidence type="ECO:0000256" key="5">
    <source>
        <dbReference type="ARBA" id="ARBA00023069"/>
    </source>
</evidence>
<dbReference type="Proteomes" id="UP000029641">
    <property type="component" value="Unassembled WGS sequence"/>
</dbReference>
<dbReference type="eggNOG" id="COG3897">
    <property type="taxonomic scope" value="Bacteria"/>
</dbReference>
<dbReference type="PROSITE" id="PS50194">
    <property type="entry name" value="FILAMIN_REPEAT"/>
    <property type="match status" value="1"/>
</dbReference>
<evidence type="ECO:0000313" key="11">
    <source>
        <dbReference type="Proteomes" id="UP000029641"/>
    </source>
</evidence>
<dbReference type="RefSeq" id="WP_052417970.1">
    <property type="nucleotide sequence ID" value="NZ_BBNR01000020.1"/>
</dbReference>
<dbReference type="Proteomes" id="UP000030184">
    <property type="component" value="Unassembled WGS sequence"/>
</dbReference>
<dbReference type="InterPro" id="IPR058515">
    <property type="entry name" value="DUF8202"/>
</dbReference>
<accession>A0A090WM43</accession>
<name>A0A090WM43_9FLAO</name>
<dbReference type="PANTHER" id="PTHR42535">
    <property type="entry name" value="OOKINETE PROTEIN, PUTATIVE-RELATED"/>
    <property type="match status" value="1"/>
</dbReference>
<evidence type="ECO:0000256" key="6">
    <source>
        <dbReference type="ARBA" id="ARBA00023157"/>
    </source>
</evidence>
<keyword evidence="4" id="KW-0732">Signal</keyword>
<proteinExistence type="predicted"/>
<dbReference type="Gene3D" id="2.60.40.10">
    <property type="entry name" value="Immunoglobulins"/>
    <property type="match status" value="2"/>
</dbReference>
<feature type="domain" description="LamG-like jellyroll fold" evidence="8">
    <location>
        <begin position="1138"/>
        <end position="1270"/>
    </location>
</feature>
<evidence type="ECO:0000256" key="2">
    <source>
        <dbReference type="ARBA" id="ARBA00004496"/>
    </source>
</evidence>
<dbReference type="Gene3D" id="2.60.120.200">
    <property type="match status" value="1"/>
</dbReference>
<dbReference type="InterPro" id="IPR045474">
    <property type="entry name" value="GEVED"/>
</dbReference>
<dbReference type="InterPro" id="IPR013783">
    <property type="entry name" value="Ig-like_fold"/>
</dbReference>
<keyword evidence="5" id="KW-0969">Cilium</keyword>
<dbReference type="GO" id="GO:0005975">
    <property type="term" value="P:carbohydrate metabolic process"/>
    <property type="evidence" value="ECO:0007669"/>
    <property type="project" value="UniProtKB-ARBA"/>
</dbReference>
<dbReference type="PANTHER" id="PTHR42535:SF2">
    <property type="entry name" value="CHROMOSOME UNDETERMINED SCAFFOLD_146, WHOLE GENOME SHOTGUN SEQUENCE"/>
    <property type="match status" value="1"/>
</dbReference>
<dbReference type="NCBIfam" id="TIGR04183">
    <property type="entry name" value="Por_Secre_tail"/>
    <property type="match status" value="1"/>
</dbReference>
<dbReference type="Pfam" id="PF26628">
    <property type="entry name" value="DUF8202"/>
    <property type="match status" value="1"/>
</dbReference>
<evidence type="ECO:0000313" key="12">
    <source>
        <dbReference type="Proteomes" id="UP000030184"/>
    </source>
</evidence>
<dbReference type="Pfam" id="PF22544">
    <property type="entry name" value="HYDIN_VesB_CFA65-like_Ig"/>
    <property type="match status" value="1"/>
</dbReference>
<dbReference type="NCBIfam" id="NF012200">
    <property type="entry name" value="choice_anch_D"/>
    <property type="match status" value="2"/>
</dbReference>
<evidence type="ECO:0000256" key="3">
    <source>
        <dbReference type="ARBA" id="ARBA00022490"/>
    </source>
</evidence>
<dbReference type="SMART" id="SM00560">
    <property type="entry name" value="LamGL"/>
    <property type="match status" value="1"/>
</dbReference>
<keyword evidence="7" id="KW-0966">Cell projection</keyword>
<dbReference type="OrthoDB" id="2582440at2"/>
<dbReference type="Pfam" id="PF18962">
    <property type="entry name" value="Por_Secre_tail"/>
    <property type="match status" value="1"/>
</dbReference>
<keyword evidence="12" id="KW-1185">Reference proteome</keyword>
<reference evidence="12" key="1">
    <citation type="journal article" date="2014" name="Genome Announc.">
        <title>Draft Genome Sequence of Marine Flavobacterium Jejuia pallidilutea Strain 11shimoA1 and Pigmentation Mutants.</title>
        <authorList>
            <person name="Takatani N."/>
            <person name="Nakanishi M."/>
            <person name="Meirelles P."/>
            <person name="Mino S."/>
            <person name="Suda W."/>
            <person name="Oshima K."/>
            <person name="Hattori M."/>
            <person name="Ohkuma M."/>
            <person name="Hosokawa M."/>
            <person name="Miyashita K."/>
            <person name="Thompson F.L."/>
            <person name="Niwa A."/>
            <person name="Sawabe T."/>
            <person name="Sawabe T."/>
        </authorList>
    </citation>
    <scope>NUCLEOTIDE SEQUENCE [LARGE SCALE GENOMIC DNA]</scope>
    <source>
        <strain evidence="12">JCM 19538</strain>
    </source>
</reference>
<evidence type="ECO:0000313" key="10">
    <source>
        <dbReference type="EMBL" id="GAL89612.1"/>
    </source>
</evidence>
<dbReference type="InterPro" id="IPR013320">
    <property type="entry name" value="ConA-like_dom_sf"/>
</dbReference>
<dbReference type="STRING" id="504487.JCM19538_594"/>
<evidence type="ECO:0000256" key="1">
    <source>
        <dbReference type="ARBA" id="ARBA00004138"/>
    </source>
</evidence>
<dbReference type="InterPro" id="IPR006558">
    <property type="entry name" value="LamG-like"/>
</dbReference>
<dbReference type="SUPFAM" id="SSF49899">
    <property type="entry name" value="Concanavalin A-like lectins/glucanases"/>
    <property type="match status" value="1"/>
</dbReference>